<dbReference type="GO" id="GO:0016592">
    <property type="term" value="C:mediator complex"/>
    <property type="evidence" value="ECO:0007669"/>
    <property type="project" value="InterPro"/>
</dbReference>
<dbReference type="InterPro" id="IPR009244">
    <property type="entry name" value="Mediatior_Med7"/>
</dbReference>
<gene>
    <name evidence="7" type="ORF">M0812_00833</name>
    <name evidence="8" type="ORF">M0813_30133</name>
</gene>
<dbReference type="Gene3D" id="6.10.140.200">
    <property type="match status" value="1"/>
</dbReference>
<keyword evidence="3 6" id="KW-0805">Transcription regulation</keyword>
<dbReference type="InterPro" id="IPR044888">
    <property type="entry name" value="Mediatior_Med7_sf"/>
</dbReference>
<reference evidence="7" key="2">
    <citation type="submission" date="2022-08" db="EMBL/GenBank/DDBJ databases">
        <title>Novel sulphate-reducing endosymbionts in the free-living metamonad Anaeramoeba.</title>
        <authorList>
            <person name="Jerlstrom-Hultqvist J."/>
            <person name="Cepicka I."/>
            <person name="Gallot-Lavallee L."/>
            <person name="Salas-Leiva D."/>
            <person name="Curtis B.A."/>
            <person name="Zahonova K."/>
            <person name="Pipaliya S."/>
            <person name="Dacks J."/>
            <person name="Roger A.J."/>
        </authorList>
    </citation>
    <scope>NUCLEOTIDE SEQUENCE</scope>
    <source>
        <strain evidence="7">Busselton2</strain>
    </source>
</reference>
<comment type="similarity">
    <text evidence="2 6">Belongs to the Mediator complex subunit 7 family.</text>
</comment>
<keyword evidence="6" id="KW-0010">Activator</keyword>
<dbReference type="EMBL" id="JAOAOG010000281">
    <property type="protein sequence ID" value="KAJ6233254.1"/>
    <property type="molecule type" value="Genomic_DNA"/>
</dbReference>
<evidence type="ECO:0000313" key="9">
    <source>
        <dbReference type="Proteomes" id="UP001146793"/>
    </source>
</evidence>
<dbReference type="Proteomes" id="UP001146793">
    <property type="component" value="Unassembled WGS sequence"/>
</dbReference>
<dbReference type="AlphaFoldDB" id="A0AAV8A477"/>
<organism evidence="7 9">
    <name type="scientific">Anaeramoeba flamelloides</name>
    <dbReference type="NCBI Taxonomy" id="1746091"/>
    <lineage>
        <taxon>Eukaryota</taxon>
        <taxon>Metamonada</taxon>
        <taxon>Anaeramoebidae</taxon>
        <taxon>Anaeramoeba</taxon>
    </lineage>
</organism>
<comment type="caution">
    <text evidence="7">The sequence shown here is derived from an EMBL/GenBank/DDBJ whole genome shotgun (WGS) entry which is preliminary data.</text>
</comment>
<evidence type="ECO:0000256" key="3">
    <source>
        <dbReference type="ARBA" id="ARBA00023015"/>
    </source>
</evidence>
<evidence type="ECO:0000256" key="6">
    <source>
        <dbReference type="RuleBase" id="RU364060"/>
    </source>
</evidence>
<proteinExistence type="inferred from homology"/>
<dbReference type="PANTHER" id="PTHR21428:SF11">
    <property type="entry name" value="MEDIATOR OF RNA POLYMERASE II TRANSCRIPTION SUBUNIT 7"/>
    <property type="match status" value="1"/>
</dbReference>
<evidence type="ECO:0000256" key="4">
    <source>
        <dbReference type="ARBA" id="ARBA00023163"/>
    </source>
</evidence>
<accession>A0AAV8A477</accession>
<evidence type="ECO:0000313" key="7">
    <source>
        <dbReference type="EMBL" id="KAJ3448354.1"/>
    </source>
</evidence>
<evidence type="ECO:0000256" key="2">
    <source>
        <dbReference type="ARBA" id="ARBA00009994"/>
    </source>
</evidence>
<name>A0AAV8A477_9EUKA</name>
<dbReference type="GO" id="GO:0003712">
    <property type="term" value="F:transcription coregulator activity"/>
    <property type="evidence" value="ECO:0007669"/>
    <property type="project" value="InterPro"/>
</dbReference>
<dbReference type="EMBL" id="JANTQA010000015">
    <property type="protein sequence ID" value="KAJ3448354.1"/>
    <property type="molecule type" value="Genomic_DNA"/>
</dbReference>
<evidence type="ECO:0000256" key="5">
    <source>
        <dbReference type="ARBA" id="ARBA00023242"/>
    </source>
</evidence>
<reference evidence="8" key="1">
    <citation type="submission" date="2022-08" db="EMBL/GenBank/DDBJ databases">
        <title>Novel sulfate-reducing endosymbionts in the free-living metamonad Anaeramoeba.</title>
        <authorList>
            <person name="Jerlstrom-Hultqvist J."/>
            <person name="Cepicka I."/>
            <person name="Gallot-Lavallee L."/>
            <person name="Salas-Leiva D."/>
            <person name="Curtis B.A."/>
            <person name="Zahonova K."/>
            <person name="Pipaliya S."/>
            <person name="Dacks J."/>
            <person name="Roger A.J."/>
        </authorList>
    </citation>
    <scope>NUCLEOTIDE SEQUENCE</scope>
    <source>
        <strain evidence="8">Schooner1</strain>
    </source>
</reference>
<evidence type="ECO:0000313" key="8">
    <source>
        <dbReference type="EMBL" id="KAJ6233254.1"/>
    </source>
</evidence>
<comment type="function">
    <text evidence="6">Component of the Mediator complex, a coactivator involved in the regulated transcription of nearly all RNA polymerase II-dependent genes. Mediator functions as a bridge to convey information from gene-specific regulatory proteins to the basal RNA polymerase II transcription machinery.</text>
</comment>
<sequence>MSESYEQDFAPPPPIWRQFTDENVKKGVTPKPPDPLTEEEYTIYGETFSVNYKLEPLSESGNTQLYDSTQGKEIEELKKLNHSLLMLFYELIDTILKSPEKFKSKISDMETVVINFSHLINSLRSKQARNFLITTMEKQVKRRQKAMKKIDEIISESKITIKKRLEECGNESKK</sequence>
<comment type="subunit">
    <text evidence="6">Component of the Mediator complex.</text>
</comment>
<comment type="subcellular location">
    <subcellularLocation>
        <location evidence="1 6">Nucleus</location>
    </subcellularLocation>
</comment>
<dbReference type="InterPro" id="IPR037212">
    <property type="entry name" value="Med7/Med21-like"/>
</dbReference>
<dbReference type="GO" id="GO:0070847">
    <property type="term" value="C:core mediator complex"/>
    <property type="evidence" value="ECO:0007669"/>
    <property type="project" value="TreeGrafter"/>
</dbReference>
<keyword evidence="10" id="KW-1185">Reference proteome</keyword>
<dbReference type="PANTHER" id="PTHR21428">
    <property type="entry name" value="MEDIATOR OF RNA POLYMERASE II TRANSCRIPTION SUBUNIT 7"/>
    <property type="match status" value="1"/>
</dbReference>
<dbReference type="GO" id="GO:0006357">
    <property type="term" value="P:regulation of transcription by RNA polymerase II"/>
    <property type="evidence" value="ECO:0007669"/>
    <property type="project" value="InterPro"/>
</dbReference>
<protein>
    <recommendedName>
        <fullName evidence="6">Mediator of RNA polymerase II transcription subunit 7</fullName>
    </recommendedName>
</protein>
<dbReference type="Proteomes" id="UP001150062">
    <property type="component" value="Unassembled WGS sequence"/>
</dbReference>
<keyword evidence="4 6" id="KW-0804">Transcription</keyword>
<dbReference type="Pfam" id="PF05983">
    <property type="entry name" value="Med7"/>
    <property type="match status" value="1"/>
</dbReference>
<keyword evidence="5 6" id="KW-0539">Nucleus</keyword>
<dbReference type="SUPFAM" id="SSF140718">
    <property type="entry name" value="Mediator hinge subcomplex-like"/>
    <property type="match status" value="1"/>
</dbReference>
<evidence type="ECO:0000313" key="10">
    <source>
        <dbReference type="Proteomes" id="UP001150062"/>
    </source>
</evidence>
<evidence type="ECO:0000256" key="1">
    <source>
        <dbReference type="ARBA" id="ARBA00004123"/>
    </source>
</evidence>